<dbReference type="GO" id="GO:0005829">
    <property type="term" value="C:cytosol"/>
    <property type="evidence" value="ECO:0007669"/>
    <property type="project" value="TreeGrafter"/>
</dbReference>
<dbReference type="Gene3D" id="2.60.120.10">
    <property type="entry name" value="Jelly Rolls"/>
    <property type="match status" value="1"/>
</dbReference>
<dbReference type="PROSITE" id="PS00889">
    <property type="entry name" value="CNMP_BINDING_2"/>
    <property type="match status" value="1"/>
</dbReference>
<dbReference type="InterPro" id="IPR000595">
    <property type="entry name" value="cNMP-bd_dom"/>
</dbReference>
<dbReference type="InterPro" id="IPR014710">
    <property type="entry name" value="RmlC-like_jellyroll"/>
</dbReference>
<evidence type="ECO:0000313" key="3">
    <source>
        <dbReference type="EMBL" id="TDT90700.1"/>
    </source>
</evidence>
<accession>A0A126QR68</accession>
<organism evidence="3 5">
    <name type="scientific">Pseudodesulfovibrio indicus</name>
    <dbReference type="NCBI Taxonomy" id="1716143"/>
    <lineage>
        <taxon>Bacteria</taxon>
        <taxon>Pseudomonadati</taxon>
        <taxon>Thermodesulfobacteriota</taxon>
        <taxon>Desulfovibrionia</taxon>
        <taxon>Desulfovibrionales</taxon>
        <taxon>Desulfovibrionaceae</taxon>
    </lineage>
</organism>
<dbReference type="OrthoDB" id="9809206at2"/>
<sequence length="217" mass="24181">MTIVTQQTVQMKQVSRGNYLMRNVLKHNVVFNEGSKGDAAYILTEGKIEISGNIEGHKKVFAILKPISIFGEMALFLDEGVRTATAIALEDSKVIVVTKEDLEEFMRESPKVIASIITVLVSRLKTTTRKAMRVPSIGLGVVRILDLFSTCGKLELKYDPTVKTLSETFVTTPEKIEQYILGLADQGLLAIGRDPGDVRIIRIRERDMLNAVMQKKD</sequence>
<dbReference type="CDD" id="cd00038">
    <property type="entry name" value="CAP_ED"/>
    <property type="match status" value="1"/>
</dbReference>
<name>A0A126QR68_9BACT</name>
<dbReference type="InterPro" id="IPR050397">
    <property type="entry name" value="Env_Response_Regulators"/>
</dbReference>
<dbReference type="SMART" id="SM00100">
    <property type="entry name" value="cNMP"/>
    <property type="match status" value="1"/>
</dbReference>
<reference evidence="2 4" key="1">
    <citation type="journal article" date="2016" name="Front. Microbiol.">
        <title>Genome Sequence of the Piezophilic, Mesophilic Sulfate-Reducing Bacterium Desulfovibrio indicus J2T.</title>
        <authorList>
            <person name="Cao J."/>
            <person name="Maignien L."/>
            <person name="Shao Z."/>
            <person name="Alain K."/>
            <person name="Jebbar M."/>
        </authorList>
    </citation>
    <scope>NUCLEOTIDE SEQUENCE [LARGE SCALE GENOMIC DNA]</scope>
    <source>
        <strain evidence="2 4">J2</strain>
    </source>
</reference>
<dbReference type="EMBL" id="SOBK01000002">
    <property type="protein sequence ID" value="TDT90700.1"/>
    <property type="molecule type" value="Genomic_DNA"/>
</dbReference>
<keyword evidence="4" id="KW-1185">Reference proteome</keyword>
<dbReference type="EMBL" id="CP014206">
    <property type="protein sequence ID" value="AMK12402.1"/>
    <property type="molecule type" value="Genomic_DNA"/>
</dbReference>
<dbReference type="InterPro" id="IPR018490">
    <property type="entry name" value="cNMP-bd_dom_sf"/>
</dbReference>
<dbReference type="PROSITE" id="PS50042">
    <property type="entry name" value="CNMP_BINDING_3"/>
    <property type="match status" value="1"/>
</dbReference>
<dbReference type="PANTHER" id="PTHR24567:SF68">
    <property type="entry name" value="DNA-BINDING TRANSCRIPTIONAL DUAL REGULATOR CRP"/>
    <property type="match status" value="1"/>
</dbReference>
<dbReference type="KEGG" id="dej:AWY79_15490"/>
<dbReference type="AlphaFoldDB" id="A0A126QR68"/>
<dbReference type="GO" id="GO:0003700">
    <property type="term" value="F:DNA-binding transcription factor activity"/>
    <property type="evidence" value="ECO:0007669"/>
    <property type="project" value="TreeGrafter"/>
</dbReference>
<dbReference type="PANTHER" id="PTHR24567">
    <property type="entry name" value="CRP FAMILY TRANSCRIPTIONAL REGULATORY PROTEIN"/>
    <property type="match status" value="1"/>
</dbReference>
<evidence type="ECO:0000313" key="4">
    <source>
        <dbReference type="Proteomes" id="UP000055611"/>
    </source>
</evidence>
<evidence type="ECO:0000313" key="5">
    <source>
        <dbReference type="Proteomes" id="UP000295506"/>
    </source>
</evidence>
<dbReference type="RefSeq" id="WP_066805936.1">
    <property type="nucleotide sequence ID" value="NZ_CAUVXY020000001.1"/>
</dbReference>
<gene>
    <name evidence="2" type="ORF">AWY79_15490</name>
    <name evidence="3" type="ORF">EDC59_102130</name>
</gene>
<evidence type="ECO:0000313" key="2">
    <source>
        <dbReference type="EMBL" id="AMK12402.1"/>
    </source>
</evidence>
<feature type="domain" description="Cyclic nucleotide-binding" evidence="1">
    <location>
        <begin position="28"/>
        <end position="123"/>
    </location>
</feature>
<dbReference type="SUPFAM" id="SSF51206">
    <property type="entry name" value="cAMP-binding domain-like"/>
    <property type="match status" value="1"/>
</dbReference>
<evidence type="ECO:0000259" key="1">
    <source>
        <dbReference type="PROSITE" id="PS50042"/>
    </source>
</evidence>
<dbReference type="InterPro" id="IPR018488">
    <property type="entry name" value="cNMP-bd_CS"/>
</dbReference>
<reference evidence="3 5" key="2">
    <citation type="submission" date="2019-03" db="EMBL/GenBank/DDBJ databases">
        <title>Genomic Encyclopedia of Type Strains, Phase IV (KMG-IV): sequencing the most valuable type-strain genomes for metagenomic binning, comparative biology and taxonomic classification.</title>
        <authorList>
            <person name="Goeker M."/>
        </authorList>
    </citation>
    <scope>NUCLEOTIDE SEQUENCE [LARGE SCALE GENOMIC DNA]</scope>
    <source>
        <strain evidence="3 5">DSM 101483</strain>
    </source>
</reference>
<dbReference type="Proteomes" id="UP000055611">
    <property type="component" value="Chromosome"/>
</dbReference>
<proteinExistence type="predicted"/>
<protein>
    <submittedName>
        <fullName evidence="3">CRP-like cAMP-binding protein</fullName>
    </submittedName>
    <submittedName>
        <fullName evidence="2">Cyclic nucleotide-binding protein</fullName>
    </submittedName>
</protein>
<dbReference type="Proteomes" id="UP000295506">
    <property type="component" value="Unassembled WGS sequence"/>
</dbReference>
<dbReference type="Pfam" id="PF00027">
    <property type="entry name" value="cNMP_binding"/>
    <property type="match status" value="1"/>
</dbReference>